<organism evidence="1">
    <name type="scientific">marine metagenome</name>
    <dbReference type="NCBI Taxonomy" id="408172"/>
    <lineage>
        <taxon>unclassified sequences</taxon>
        <taxon>metagenomes</taxon>
        <taxon>ecological metagenomes</taxon>
    </lineage>
</organism>
<evidence type="ECO:0008006" key="2">
    <source>
        <dbReference type="Google" id="ProtNLM"/>
    </source>
</evidence>
<evidence type="ECO:0000313" key="1">
    <source>
        <dbReference type="EMBL" id="SVB04291.1"/>
    </source>
</evidence>
<dbReference type="AlphaFoldDB" id="A0A382ASM4"/>
<feature type="non-terminal residue" evidence="1">
    <location>
        <position position="106"/>
    </location>
</feature>
<name>A0A382ASM4_9ZZZZ</name>
<dbReference type="EMBL" id="UINC01026582">
    <property type="protein sequence ID" value="SVB04291.1"/>
    <property type="molecule type" value="Genomic_DNA"/>
</dbReference>
<gene>
    <name evidence="1" type="ORF">METZ01_LOCUS157145</name>
</gene>
<reference evidence="1" key="1">
    <citation type="submission" date="2018-05" db="EMBL/GenBank/DDBJ databases">
        <authorList>
            <person name="Lanie J.A."/>
            <person name="Ng W.-L."/>
            <person name="Kazmierczak K.M."/>
            <person name="Andrzejewski T.M."/>
            <person name="Davidsen T.M."/>
            <person name="Wayne K.J."/>
            <person name="Tettelin H."/>
            <person name="Glass J.I."/>
            <person name="Rusch D."/>
            <person name="Podicherti R."/>
            <person name="Tsui H.-C.T."/>
            <person name="Winkler M.E."/>
        </authorList>
    </citation>
    <scope>NUCLEOTIDE SEQUENCE</scope>
</reference>
<proteinExistence type="predicted"/>
<sequence length="106" mass="11318">MLIGKLTKALILTLGLITYVIGQDFRDETIQITYPTTGTMIDTNFVDATFTIADYFDLGTPGCASCDGFIEVFVDGSSVDSIYSADAIIPLTGLSEGNHTLIVEAV</sequence>
<accession>A0A382ASM4</accession>
<protein>
    <recommendedName>
        <fullName evidence="2">Bacterial Ig-like domain-containing protein</fullName>
    </recommendedName>
</protein>